<comment type="subcellular location">
    <subcellularLocation>
        <location evidence="1">Membrane</location>
    </subcellularLocation>
</comment>
<evidence type="ECO:0000313" key="11">
    <source>
        <dbReference type="RefSeq" id="XP_022245590.1"/>
    </source>
</evidence>
<dbReference type="PROSITE" id="PS50053">
    <property type="entry name" value="UBIQUITIN_2"/>
    <property type="match status" value="1"/>
</dbReference>
<protein>
    <submittedName>
        <fullName evidence="10 11">Homocysteine-responsive endoplasmic reticulum-resident ubiquitin-like domain member 2 protein</fullName>
    </submittedName>
</protein>
<dbReference type="GeneID" id="106462585"/>
<dbReference type="PANTHER" id="PTHR12943:SF27">
    <property type="entry name" value="HOMOCYSTEINE-INDUCED ENDOPLASMIC RETICULUM PROTEIN, ISOFORM A"/>
    <property type="match status" value="1"/>
</dbReference>
<keyword evidence="5" id="KW-0834">Unfolded protein response</keyword>
<dbReference type="Proteomes" id="UP000694941">
    <property type="component" value="Unplaced"/>
</dbReference>
<dbReference type="Gene3D" id="3.10.20.90">
    <property type="entry name" value="Phosphatidylinositol 3-kinase Catalytic Subunit, Chain A, domain 1"/>
    <property type="match status" value="1"/>
</dbReference>
<feature type="region of interest" description="Disordered" evidence="6">
    <location>
        <begin position="291"/>
        <end position="334"/>
    </location>
</feature>
<evidence type="ECO:0000256" key="2">
    <source>
        <dbReference type="ARBA" id="ARBA00022692"/>
    </source>
</evidence>
<evidence type="ECO:0000256" key="1">
    <source>
        <dbReference type="ARBA" id="ARBA00004370"/>
    </source>
</evidence>
<keyword evidence="4 7" id="KW-0472">Membrane</keyword>
<name>A0ABM1BAA2_LIMPO</name>
<accession>A0ABM1BAA2</accession>
<feature type="domain" description="Ubiquitin-like" evidence="8">
    <location>
        <begin position="3"/>
        <end position="64"/>
    </location>
</feature>
<evidence type="ECO:0000313" key="9">
    <source>
        <dbReference type="Proteomes" id="UP000694941"/>
    </source>
</evidence>
<dbReference type="InterPro" id="IPR029071">
    <property type="entry name" value="Ubiquitin-like_domsf"/>
</dbReference>
<proteinExistence type="predicted"/>
<evidence type="ECO:0000256" key="5">
    <source>
        <dbReference type="ARBA" id="ARBA00023230"/>
    </source>
</evidence>
<evidence type="ECO:0000259" key="8">
    <source>
        <dbReference type="PROSITE" id="PS50053"/>
    </source>
</evidence>
<evidence type="ECO:0000256" key="6">
    <source>
        <dbReference type="SAM" id="MobiDB-lite"/>
    </source>
</evidence>
<dbReference type="RefSeq" id="XP_013777977.1">
    <property type="nucleotide sequence ID" value="XM_013922523.2"/>
</dbReference>
<feature type="transmembrane region" description="Helical" evidence="7">
    <location>
        <begin position="263"/>
        <end position="281"/>
    </location>
</feature>
<dbReference type="Pfam" id="PF00240">
    <property type="entry name" value="ubiquitin"/>
    <property type="match status" value="1"/>
</dbReference>
<dbReference type="PANTHER" id="PTHR12943">
    <property type="entry name" value="HOMOCYSTEINE-RESPONSIVE ENDOPLASMIC RETICULUM-RESIDENT UNIQUITIN-LIKE DOMAIN HERPUD PROTEIN FAMILY MEMBER"/>
    <property type="match status" value="1"/>
</dbReference>
<reference evidence="10 11" key="1">
    <citation type="submission" date="2025-05" db="UniProtKB">
        <authorList>
            <consortium name="RefSeq"/>
        </authorList>
    </citation>
    <scope>IDENTIFICATION</scope>
    <source>
        <tissue evidence="10 11">Muscle</tissue>
    </source>
</reference>
<gene>
    <name evidence="10 11" type="primary">LOC106462585</name>
</gene>
<sequence length="367" mass="42123">MALYIIIRAPNQTVPDQKIECQPDWTVKDLKDHLSQVYPNKPKIQDQRLIYFGHLLQDHLSVKDILRPDAQTHVIHLICSQKDVVISQAPPKMTTTSSQPISNSSSPSGNLNIGGLNHLPWADGLHQRFMPYVSNSVYSSPTTFQSVPMSPEQAYQHFTTMHNLYAQYMAQYFQNVHASSRTESQWSSSFHEAPVDLGMTEQNTGQPLPLAENMGMNAQARQVFEEQEEEELAHRDWLDYFYIFSRVFILFSFVFFYSSVERFFIIALLGVIMFLYKRGWFGQRRPVNHPREVNVDPGAGLPDDEENVERQAPRDISSVQNEREEVTTEQDWESNQQLYSPLATAVTFVSTFFSSMIPDQPPPVNVN</sequence>
<dbReference type="RefSeq" id="XP_022245590.1">
    <property type="nucleotide sequence ID" value="XM_022389882.1"/>
</dbReference>
<dbReference type="SUPFAM" id="SSF54236">
    <property type="entry name" value="Ubiquitin-like"/>
    <property type="match status" value="1"/>
</dbReference>
<evidence type="ECO:0000256" key="3">
    <source>
        <dbReference type="ARBA" id="ARBA00022989"/>
    </source>
</evidence>
<organism evidence="9 10">
    <name type="scientific">Limulus polyphemus</name>
    <name type="common">Atlantic horseshoe crab</name>
    <dbReference type="NCBI Taxonomy" id="6850"/>
    <lineage>
        <taxon>Eukaryota</taxon>
        <taxon>Metazoa</taxon>
        <taxon>Ecdysozoa</taxon>
        <taxon>Arthropoda</taxon>
        <taxon>Chelicerata</taxon>
        <taxon>Merostomata</taxon>
        <taxon>Xiphosura</taxon>
        <taxon>Limulidae</taxon>
        <taxon>Limulus</taxon>
    </lineage>
</organism>
<keyword evidence="3 7" id="KW-1133">Transmembrane helix</keyword>
<evidence type="ECO:0000313" key="10">
    <source>
        <dbReference type="RefSeq" id="XP_013777977.1"/>
    </source>
</evidence>
<dbReference type="InterPro" id="IPR039751">
    <property type="entry name" value="HERPUD1/2"/>
</dbReference>
<keyword evidence="2 7" id="KW-0812">Transmembrane</keyword>
<dbReference type="SMART" id="SM00213">
    <property type="entry name" value="UBQ"/>
    <property type="match status" value="1"/>
</dbReference>
<dbReference type="CDD" id="cd01790">
    <property type="entry name" value="Ubl_HERP"/>
    <property type="match status" value="1"/>
</dbReference>
<evidence type="ECO:0000256" key="7">
    <source>
        <dbReference type="SAM" id="Phobius"/>
    </source>
</evidence>
<evidence type="ECO:0000256" key="4">
    <source>
        <dbReference type="ARBA" id="ARBA00023136"/>
    </source>
</evidence>
<keyword evidence="9" id="KW-1185">Reference proteome</keyword>
<dbReference type="InterPro" id="IPR000626">
    <property type="entry name" value="Ubiquitin-like_dom"/>
</dbReference>